<evidence type="ECO:0000313" key="2">
    <source>
        <dbReference type="EMBL" id="JAC65166.1"/>
    </source>
</evidence>
<dbReference type="EMBL" id="GBEZ01021593">
    <property type="protein sequence ID" value="JAC65166.1"/>
    <property type="molecule type" value="Transcribed_RNA"/>
</dbReference>
<evidence type="ECO:0000256" key="1">
    <source>
        <dbReference type="SAM" id="MobiDB-lite"/>
    </source>
</evidence>
<gene>
    <name evidence="2" type="ORF">TSPGSL018_16647</name>
</gene>
<name>A0A061R3T1_9CHLO</name>
<sequence>MGKEAELGKGVPDGAAVRCPHGAADTAAKGRHGCRRPQGCSRRGGAARTPGR</sequence>
<reference evidence="2" key="1">
    <citation type="submission" date="2014-05" db="EMBL/GenBank/DDBJ databases">
        <title>The transcriptome of the halophilic microalga Tetraselmis sp. GSL018 isolated from the Great Salt Lake, Utah.</title>
        <authorList>
            <person name="Jinkerson R.E."/>
            <person name="D'Adamo S."/>
            <person name="Posewitz M.C."/>
        </authorList>
    </citation>
    <scope>NUCLEOTIDE SEQUENCE</scope>
    <source>
        <strain evidence="2">GSL018</strain>
    </source>
</reference>
<dbReference type="AlphaFoldDB" id="A0A061R3T1"/>
<feature type="region of interest" description="Disordered" evidence="1">
    <location>
        <begin position="25"/>
        <end position="52"/>
    </location>
</feature>
<protein>
    <submittedName>
        <fullName evidence="2">Uncharacterized protein</fullName>
    </submittedName>
</protein>
<organism evidence="2">
    <name type="scientific">Tetraselmis sp. GSL018</name>
    <dbReference type="NCBI Taxonomy" id="582737"/>
    <lineage>
        <taxon>Eukaryota</taxon>
        <taxon>Viridiplantae</taxon>
        <taxon>Chlorophyta</taxon>
        <taxon>core chlorophytes</taxon>
        <taxon>Chlorodendrophyceae</taxon>
        <taxon>Chlorodendrales</taxon>
        <taxon>Chlorodendraceae</taxon>
        <taxon>Tetraselmis</taxon>
    </lineage>
</organism>
<proteinExistence type="predicted"/>
<accession>A0A061R3T1</accession>